<evidence type="ECO:0000256" key="2">
    <source>
        <dbReference type="ARBA" id="ARBA00022679"/>
    </source>
</evidence>
<dbReference type="GO" id="GO:0005829">
    <property type="term" value="C:cytosol"/>
    <property type="evidence" value="ECO:0007669"/>
    <property type="project" value="TreeGrafter"/>
</dbReference>
<dbReference type="RefSeq" id="WP_095604765.1">
    <property type="nucleotide sequence ID" value="NZ_NSKE01000001.1"/>
</dbReference>
<organism evidence="4 5">
    <name type="scientific">Fodinibius salipaludis</name>
    <dbReference type="NCBI Taxonomy" id="2032627"/>
    <lineage>
        <taxon>Bacteria</taxon>
        <taxon>Pseudomonadati</taxon>
        <taxon>Balneolota</taxon>
        <taxon>Balneolia</taxon>
        <taxon>Balneolales</taxon>
        <taxon>Balneolaceae</taxon>
        <taxon>Fodinibius</taxon>
    </lineage>
</organism>
<protein>
    <recommendedName>
        <fullName evidence="3">4'-phosphopantetheinyl transferase domain-containing protein</fullName>
    </recommendedName>
</protein>
<dbReference type="InterPro" id="IPR050559">
    <property type="entry name" value="P-Pant_transferase_sf"/>
</dbReference>
<comment type="similarity">
    <text evidence="1">Belongs to the P-Pant transferase superfamily. Gsp/Sfp/HetI/AcpT family.</text>
</comment>
<evidence type="ECO:0000313" key="5">
    <source>
        <dbReference type="Proteomes" id="UP000218831"/>
    </source>
</evidence>
<dbReference type="Proteomes" id="UP000218831">
    <property type="component" value="Unassembled WGS sequence"/>
</dbReference>
<gene>
    <name evidence="4" type="ORF">CK503_00195</name>
</gene>
<dbReference type="EMBL" id="NSKE01000001">
    <property type="protein sequence ID" value="PAU95520.1"/>
    <property type="molecule type" value="Genomic_DNA"/>
</dbReference>
<dbReference type="Pfam" id="PF01648">
    <property type="entry name" value="ACPS"/>
    <property type="match status" value="1"/>
</dbReference>
<dbReference type="GO" id="GO:0019878">
    <property type="term" value="P:lysine biosynthetic process via aminoadipic acid"/>
    <property type="evidence" value="ECO:0007669"/>
    <property type="project" value="TreeGrafter"/>
</dbReference>
<dbReference type="Gene3D" id="3.90.470.20">
    <property type="entry name" value="4'-phosphopantetheinyl transferase domain"/>
    <property type="match status" value="2"/>
</dbReference>
<keyword evidence="2" id="KW-0808">Transferase</keyword>
<accession>A0A2A2GE82</accession>
<dbReference type="InterPro" id="IPR008278">
    <property type="entry name" value="4-PPantetheinyl_Trfase_dom"/>
</dbReference>
<sequence>MSNPFSEIKELLPFEAVFSLSAITSVTSEAISRLSSEEKRELELCKNLKRQREFVTSRITLKEMSQKIGDSPYFKIRKDELGQPFGKTSSQKFFVSIAHTDDYVLCGLAGAHPLGVDLEPVDRTVPTKLRPRITHPKENDLANEIPLIRLWTIKEAYIKLRGQGLRMNMNEVQITRESDRMFAKINNDKRAKICSFRLKNNWLAVAFYH</sequence>
<dbReference type="PANTHER" id="PTHR12215">
    <property type="entry name" value="PHOSPHOPANTETHEINE TRANSFERASE"/>
    <property type="match status" value="1"/>
</dbReference>
<comment type="caution">
    <text evidence="4">The sequence shown here is derived from an EMBL/GenBank/DDBJ whole genome shotgun (WGS) entry which is preliminary data.</text>
</comment>
<dbReference type="InterPro" id="IPR037143">
    <property type="entry name" value="4-PPantetheinyl_Trfase_dom_sf"/>
</dbReference>
<evidence type="ECO:0000256" key="1">
    <source>
        <dbReference type="ARBA" id="ARBA00010990"/>
    </source>
</evidence>
<dbReference type="OrthoDB" id="9808281at2"/>
<dbReference type="GO" id="GO:0000287">
    <property type="term" value="F:magnesium ion binding"/>
    <property type="evidence" value="ECO:0007669"/>
    <property type="project" value="InterPro"/>
</dbReference>
<feature type="domain" description="4'-phosphopantetheinyl transferase" evidence="3">
    <location>
        <begin position="113"/>
        <end position="195"/>
    </location>
</feature>
<dbReference type="AlphaFoldDB" id="A0A2A2GE82"/>
<dbReference type="SUPFAM" id="SSF56214">
    <property type="entry name" value="4'-phosphopantetheinyl transferase"/>
    <property type="match status" value="2"/>
</dbReference>
<evidence type="ECO:0000259" key="3">
    <source>
        <dbReference type="Pfam" id="PF01648"/>
    </source>
</evidence>
<dbReference type="PANTHER" id="PTHR12215:SF10">
    <property type="entry name" value="L-AMINOADIPATE-SEMIALDEHYDE DEHYDROGENASE-PHOSPHOPANTETHEINYL TRANSFERASE"/>
    <property type="match status" value="1"/>
</dbReference>
<keyword evidence="5" id="KW-1185">Reference proteome</keyword>
<reference evidence="4 5" key="1">
    <citation type="submission" date="2017-08" db="EMBL/GenBank/DDBJ databases">
        <title>Aliifodinibius alkalisoli sp. nov., isolated from saline alkaline soil.</title>
        <authorList>
            <person name="Liu D."/>
            <person name="Zhang G."/>
        </authorList>
    </citation>
    <scope>NUCLEOTIDE SEQUENCE [LARGE SCALE GENOMIC DNA]</scope>
    <source>
        <strain evidence="4 5">WN023</strain>
    </source>
</reference>
<name>A0A2A2GE82_9BACT</name>
<evidence type="ECO:0000313" key="4">
    <source>
        <dbReference type="EMBL" id="PAU95520.1"/>
    </source>
</evidence>
<dbReference type="GO" id="GO:0008897">
    <property type="term" value="F:holo-[acyl-carrier-protein] synthase activity"/>
    <property type="evidence" value="ECO:0007669"/>
    <property type="project" value="InterPro"/>
</dbReference>
<proteinExistence type="inferred from homology"/>